<dbReference type="SUPFAM" id="SSF48452">
    <property type="entry name" value="TPR-like"/>
    <property type="match status" value="1"/>
</dbReference>
<evidence type="ECO:0000256" key="2">
    <source>
        <dbReference type="ARBA" id="ARBA00006275"/>
    </source>
</evidence>
<feature type="domain" description="RagB/SusD" evidence="7">
    <location>
        <begin position="340"/>
        <end position="594"/>
    </location>
</feature>
<protein>
    <submittedName>
        <fullName evidence="9">Putative outer membrane starch-binding protein</fullName>
    </submittedName>
</protein>
<keyword evidence="10" id="KW-1185">Reference proteome</keyword>
<comment type="subcellular location">
    <subcellularLocation>
        <location evidence="1">Cell outer membrane</location>
    </subcellularLocation>
</comment>
<dbReference type="Proteomes" id="UP000295221">
    <property type="component" value="Unassembled WGS sequence"/>
</dbReference>
<feature type="domain" description="SusD-like N-terminal" evidence="8">
    <location>
        <begin position="65"/>
        <end position="209"/>
    </location>
</feature>
<reference evidence="9 10" key="1">
    <citation type="submission" date="2019-03" db="EMBL/GenBank/DDBJ databases">
        <title>Genomic Encyclopedia of Type Strains, Phase IV (KMG-IV): sequencing the most valuable type-strain genomes for metagenomic binning, comparative biology and taxonomic classification.</title>
        <authorList>
            <person name="Goeker M."/>
        </authorList>
    </citation>
    <scope>NUCLEOTIDE SEQUENCE [LARGE SCALE GENOMIC DNA]</scope>
    <source>
        <strain evidence="9 10">DSM 24179</strain>
    </source>
</reference>
<evidence type="ECO:0000259" key="8">
    <source>
        <dbReference type="Pfam" id="PF14322"/>
    </source>
</evidence>
<evidence type="ECO:0000256" key="6">
    <source>
        <dbReference type="SAM" id="SignalP"/>
    </source>
</evidence>
<comment type="caution">
    <text evidence="9">The sequence shown here is derived from an EMBL/GenBank/DDBJ whole genome shotgun (WGS) entry which is preliminary data.</text>
</comment>
<dbReference type="Pfam" id="PF14322">
    <property type="entry name" value="SusD-like_3"/>
    <property type="match status" value="1"/>
</dbReference>
<dbReference type="Gene3D" id="1.25.40.390">
    <property type="match status" value="1"/>
</dbReference>
<proteinExistence type="inferred from homology"/>
<evidence type="ECO:0000313" key="9">
    <source>
        <dbReference type="EMBL" id="TCO10697.1"/>
    </source>
</evidence>
<dbReference type="GO" id="GO:0009279">
    <property type="term" value="C:cell outer membrane"/>
    <property type="evidence" value="ECO:0007669"/>
    <property type="project" value="UniProtKB-SubCell"/>
</dbReference>
<evidence type="ECO:0000256" key="5">
    <source>
        <dbReference type="ARBA" id="ARBA00023237"/>
    </source>
</evidence>
<comment type="similarity">
    <text evidence="2">Belongs to the SusD family.</text>
</comment>
<name>A0A4R2GNT8_9BACT</name>
<keyword evidence="3 6" id="KW-0732">Signal</keyword>
<evidence type="ECO:0000256" key="3">
    <source>
        <dbReference type="ARBA" id="ARBA00022729"/>
    </source>
</evidence>
<dbReference type="InterPro" id="IPR033985">
    <property type="entry name" value="SusD-like_N"/>
</dbReference>
<dbReference type="InterPro" id="IPR012944">
    <property type="entry name" value="SusD_RagB_dom"/>
</dbReference>
<keyword evidence="5" id="KW-0998">Cell outer membrane</keyword>
<feature type="signal peptide" evidence="6">
    <location>
        <begin position="1"/>
        <end position="23"/>
    </location>
</feature>
<dbReference type="InterPro" id="IPR011990">
    <property type="entry name" value="TPR-like_helical_dom_sf"/>
</dbReference>
<sequence length="594" mass="66621">MKNRNNISLIALLVLFFIAQTSCDDMFEPAIDNHKDESELVDMPIWAVGLLGHVYIGNPLDTWQITDVATDNAVTNDRASGLRAMATGSWRANNNPLNRWQNLRSAWNYVNIFLDVADDVEWAADPLVDLMFNDRFKGEAYGLRALLMYHLLLNHAGPGPDGQLLGIPIVTEPENIDSEFNLPRNTFQECIDFLIADAERAMSLLPSLYGDVTDNNNVPEKYREMGVIATVYTRVFGNHSRNRMSGRIAKAIRAQAALLAASPAYSSGSDITWADAANFMADVLGELGSNPIAQIAPDGHRWYADNSAIGNLNEGNNPREILWRSNRANNVDLEREHFPPTLFGTGRVNPSQNFVDAFPMLNGYPIGHSESNYDPNNPYANRDPRLAAYVVLNGSTLGPQSVTVNTAADGPDFNALNRDGNSTRTGYYLRKLLNPAANPNPNSETPGHRYRAFMRYTEFFLGYAEAANEAWGPTGTGAHGYSAYDVVRAIRQRAGIGVNGNDPYLESVMNDTDAMRELIRNERRLELSFENFRFWDLRRWKVDLNEPVMGMRIQGGNYTEIEVEDRAYQDYMYYGPVPFSEVIKFDNLLQNQGW</sequence>
<dbReference type="Pfam" id="PF07980">
    <property type="entry name" value="SusD_RagB"/>
    <property type="match status" value="1"/>
</dbReference>
<keyword evidence="4" id="KW-0472">Membrane</keyword>
<dbReference type="AlphaFoldDB" id="A0A4R2GNT8"/>
<evidence type="ECO:0000256" key="4">
    <source>
        <dbReference type="ARBA" id="ARBA00023136"/>
    </source>
</evidence>
<dbReference type="OrthoDB" id="691231at2"/>
<evidence type="ECO:0000259" key="7">
    <source>
        <dbReference type="Pfam" id="PF07980"/>
    </source>
</evidence>
<feature type="chain" id="PRO_5020723016" evidence="6">
    <location>
        <begin position="24"/>
        <end position="594"/>
    </location>
</feature>
<accession>A0A4R2GNT8</accession>
<dbReference type="RefSeq" id="WP_132431393.1">
    <property type="nucleotide sequence ID" value="NZ_SLWK01000001.1"/>
</dbReference>
<evidence type="ECO:0000313" key="10">
    <source>
        <dbReference type="Proteomes" id="UP000295221"/>
    </source>
</evidence>
<gene>
    <name evidence="9" type="ORF">EV194_101328</name>
</gene>
<evidence type="ECO:0000256" key="1">
    <source>
        <dbReference type="ARBA" id="ARBA00004442"/>
    </source>
</evidence>
<dbReference type="EMBL" id="SLWK01000001">
    <property type="protein sequence ID" value="TCO10697.1"/>
    <property type="molecule type" value="Genomic_DNA"/>
</dbReference>
<organism evidence="9 10">
    <name type="scientific">Natronoflexus pectinivorans</name>
    <dbReference type="NCBI Taxonomy" id="682526"/>
    <lineage>
        <taxon>Bacteria</taxon>
        <taxon>Pseudomonadati</taxon>
        <taxon>Bacteroidota</taxon>
        <taxon>Bacteroidia</taxon>
        <taxon>Marinilabiliales</taxon>
        <taxon>Marinilabiliaceae</taxon>
        <taxon>Natronoflexus</taxon>
    </lineage>
</organism>